<dbReference type="AlphaFoldDB" id="A0AAV5GJ30"/>
<reference evidence="1 2" key="1">
    <citation type="submission" date="2021-12" db="EMBL/GenBank/DDBJ databases">
        <title>High titer production of polyol ester of fatty acids by Rhodotorula paludigena BS15 towards product separation-free biomass refinery.</title>
        <authorList>
            <person name="Mano J."/>
            <person name="Ono H."/>
            <person name="Tanaka T."/>
            <person name="Naito K."/>
            <person name="Sushida H."/>
            <person name="Ike M."/>
            <person name="Tokuyasu K."/>
            <person name="Kitaoka M."/>
        </authorList>
    </citation>
    <scope>NUCLEOTIDE SEQUENCE [LARGE SCALE GENOMIC DNA]</scope>
    <source>
        <strain evidence="1 2">BS15</strain>
    </source>
</reference>
<name>A0AAV5GJ30_9BASI</name>
<evidence type="ECO:0000313" key="2">
    <source>
        <dbReference type="Proteomes" id="UP001342314"/>
    </source>
</evidence>
<protein>
    <submittedName>
        <fullName evidence="1">Uncharacterized protein</fullName>
    </submittedName>
</protein>
<evidence type="ECO:0000313" key="1">
    <source>
        <dbReference type="EMBL" id="GJN89209.1"/>
    </source>
</evidence>
<accession>A0AAV5GJ30</accession>
<dbReference type="Proteomes" id="UP001342314">
    <property type="component" value="Unassembled WGS sequence"/>
</dbReference>
<comment type="caution">
    <text evidence="1">The sequence shown here is derived from an EMBL/GenBank/DDBJ whole genome shotgun (WGS) entry which is preliminary data.</text>
</comment>
<sequence>MWNKGSFDIPMDNLDPGHRQLLVDLFEWTTRYRCSNRSFAALRRIFSKIGHEIPSKKSIRTSIRKASGVQFVREEVCINGDVSYAPPTMANIRVCPVCNEPRYKRKNGRDIPRRFIERASVASMVAAIAANRQLSLDIIATNGRTRAALLDPAHPIDDFATADVAKVLLADGHLREQDIVVSFDSDGSDLANKKKESAHVQVLHVLNASIDWRYKHSSFYPLKVCGPGKVTSKWAWTHVYGTIIELLEIERNGGVAVWHEGLQETIKVKVILAAEQGDTVEQAMQQGMVGAVGKYGCLICTATGWAKKGGKTYYPAHAAPTSAPPRERHDIPLITAPAGPPRKVAIRTAADVEKANQRLVLAPNKKMHDAIRTETGISGFSPFSLLPLHKLLFPWYVVSDPMHELYANEAKHLLELLAGTRPSAIQHLKILDDKALKLVEALLADSRPYLSEDVGQAIPDMTTKWASLKCAERRTFVESHLLLVLDAIEMPDEVRDLLVIFVKLARATSCHVVDRDSSAQVNLGSTAFVNLPSNGVRRTSLNTIDYLTRLYVEKKESVLYMRDPEFLSVCTFTTHRLLHRVEMIRRYGPTFVYGQWGLEGFIGDLKNASASKVRPAQEMANIAASYALVFACRLRYALLAKTLLDSPILSSLTSELGRNGRTSSCKEVERKVLAHDEDDGASECSDREGRDYFAEVLSFWSAPVGEQHHRLLARVAIFRSKKTYKGLYPLIDKAAEQETRMVDFEEIRLPVGLQRLASSAGKSERWAIVFSPRMKATERARMEPQTG</sequence>
<organism evidence="1 2">
    <name type="scientific">Rhodotorula paludigena</name>
    <dbReference type="NCBI Taxonomy" id="86838"/>
    <lineage>
        <taxon>Eukaryota</taxon>
        <taxon>Fungi</taxon>
        <taxon>Dikarya</taxon>
        <taxon>Basidiomycota</taxon>
        <taxon>Pucciniomycotina</taxon>
        <taxon>Microbotryomycetes</taxon>
        <taxon>Sporidiobolales</taxon>
        <taxon>Sporidiobolaceae</taxon>
        <taxon>Rhodotorula</taxon>
    </lineage>
</organism>
<proteinExistence type="predicted"/>
<gene>
    <name evidence="1" type="ORF">Rhopal_002188-T1</name>
</gene>
<keyword evidence="2" id="KW-1185">Reference proteome</keyword>
<dbReference type="EMBL" id="BQKY01000004">
    <property type="protein sequence ID" value="GJN89209.1"/>
    <property type="molecule type" value="Genomic_DNA"/>
</dbReference>